<organism evidence="5 6">
    <name type="scientific">Amycolatopsis acididurans</name>
    <dbReference type="NCBI Taxonomy" id="2724524"/>
    <lineage>
        <taxon>Bacteria</taxon>
        <taxon>Bacillati</taxon>
        <taxon>Actinomycetota</taxon>
        <taxon>Actinomycetes</taxon>
        <taxon>Pseudonocardiales</taxon>
        <taxon>Pseudonocardiaceae</taxon>
        <taxon>Amycolatopsis</taxon>
    </lineage>
</organism>
<dbReference type="InterPro" id="IPR036291">
    <property type="entry name" value="NAD(P)-bd_dom_sf"/>
</dbReference>
<evidence type="ECO:0000256" key="3">
    <source>
        <dbReference type="SAM" id="MobiDB-lite"/>
    </source>
</evidence>
<accession>A0ABX1IXR1</accession>
<dbReference type="SUPFAM" id="SSF51735">
    <property type="entry name" value="NAD(P)-binding Rossmann-fold domains"/>
    <property type="match status" value="1"/>
</dbReference>
<dbReference type="PANTHER" id="PTHR42760:SF133">
    <property type="entry name" value="3-OXOACYL-[ACYL-CARRIER-PROTEIN] REDUCTASE"/>
    <property type="match status" value="1"/>
</dbReference>
<dbReference type="InterPro" id="IPR020904">
    <property type="entry name" value="Sc_DH/Rdtase_CS"/>
</dbReference>
<evidence type="ECO:0000313" key="6">
    <source>
        <dbReference type="Proteomes" id="UP000715441"/>
    </source>
</evidence>
<feature type="compositionally biased region" description="Basic and acidic residues" evidence="3">
    <location>
        <begin position="1"/>
        <end position="11"/>
    </location>
</feature>
<evidence type="ECO:0000256" key="2">
    <source>
        <dbReference type="ARBA" id="ARBA00023002"/>
    </source>
</evidence>
<comment type="caution">
    <text evidence="5">The sequence shown here is derived from an EMBL/GenBank/DDBJ whole genome shotgun (WGS) entry which is preliminary data.</text>
</comment>
<proteinExistence type="inferred from homology"/>
<keyword evidence="6" id="KW-1185">Reference proteome</keyword>
<dbReference type="SMART" id="SM00822">
    <property type="entry name" value="PKS_KR"/>
    <property type="match status" value="1"/>
</dbReference>
<dbReference type="InterPro" id="IPR002347">
    <property type="entry name" value="SDR_fam"/>
</dbReference>
<name>A0ABX1IXR1_9PSEU</name>
<dbReference type="PANTHER" id="PTHR42760">
    <property type="entry name" value="SHORT-CHAIN DEHYDROGENASES/REDUCTASES FAMILY MEMBER"/>
    <property type="match status" value="1"/>
</dbReference>
<reference evidence="5 6" key="1">
    <citation type="submission" date="2020-04" db="EMBL/GenBank/DDBJ databases">
        <title>Novel species.</title>
        <authorList>
            <person name="Teo W.F.A."/>
            <person name="Lipun K."/>
            <person name="Srisuk N."/>
            <person name="Duangmal K."/>
        </authorList>
    </citation>
    <scope>NUCLEOTIDE SEQUENCE [LARGE SCALE GENOMIC DNA]</scope>
    <source>
        <strain evidence="5 6">K13G38</strain>
    </source>
</reference>
<feature type="region of interest" description="Disordered" evidence="3">
    <location>
        <begin position="1"/>
        <end position="21"/>
    </location>
</feature>
<dbReference type="PROSITE" id="PS00061">
    <property type="entry name" value="ADH_SHORT"/>
    <property type="match status" value="1"/>
</dbReference>
<dbReference type="InterPro" id="IPR057326">
    <property type="entry name" value="KR_dom"/>
</dbReference>
<sequence>MRQDNATDRDPASLSGRTAVVTGGSSGIGEAIVRHARQRGARVAALDLEPTSGADLFVACDVSVEDEVRAAFEKVDDALGPADILVNNAGIAPPGRFTDLTTRSWERTLAVDLTGVFLCIREALPQLRASGDGSITNMGSIAGRHRSLTANAAYAAAKGGVIALTRQLAHELAPERVRVNCVCPGLVGTEIIRRNVPENEQADLARSIPMGRFAAPEEIATVTCFLASAAASYLTGAVVDVNGGLL</sequence>
<dbReference type="CDD" id="cd05233">
    <property type="entry name" value="SDR_c"/>
    <property type="match status" value="1"/>
</dbReference>
<dbReference type="PRINTS" id="PR00080">
    <property type="entry name" value="SDRFAMILY"/>
</dbReference>
<dbReference type="Gene3D" id="3.40.50.720">
    <property type="entry name" value="NAD(P)-binding Rossmann-like Domain"/>
    <property type="match status" value="1"/>
</dbReference>
<evidence type="ECO:0000313" key="5">
    <source>
        <dbReference type="EMBL" id="NKQ52296.1"/>
    </source>
</evidence>
<dbReference type="Proteomes" id="UP000715441">
    <property type="component" value="Unassembled WGS sequence"/>
</dbReference>
<feature type="domain" description="Ketoreductase" evidence="4">
    <location>
        <begin position="17"/>
        <end position="190"/>
    </location>
</feature>
<gene>
    <name evidence="5" type="ORF">HFP15_05325</name>
</gene>
<dbReference type="PRINTS" id="PR00081">
    <property type="entry name" value="GDHRDH"/>
</dbReference>
<protein>
    <submittedName>
        <fullName evidence="5">SDR family oxidoreductase</fullName>
    </submittedName>
</protein>
<comment type="similarity">
    <text evidence="1">Belongs to the short-chain dehydrogenases/reductases (SDR) family.</text>
</comment>
<dbReference type="EMBL" id="JAAXLS010000002">
    <property type="protein sequence ID" value="NKQ52296.1"/>
    <property type="molecule type" value="Genomic_DNA"/>
</dbReference>
<evidence type="ECO:0000256" key="1">
    <source>
        <dbReference type="ARBA" id="ARBA00006484"/>
    </source>
</evidence>
<evidence type="ECO:0000259" key="4">
    <source>
        <dbReference type="SMART" id="SM00822"/>
    </source>
</evidence>
<dbReference type="Pfam" id="PF13561">
    <property type="entry name" value="adh_short_C2"/>
    <property type="match status" value="1"/>
</dbReference>
<keyword evidence="2" id="KW-0560">Oxidoreductase</keyword>